<dbReference type="FunFam" id="3.30.70.2190:FF:000001">
    <property type="entry name" value="D-2-hydroxyglutarate dehydrogenase mitochondrial"/>
    <property type="match status" value="1"/>
</dbReference>
<comment type="similarity">
    <text evidence="2">Belongs to the FAD-binding oxidoreductase/transferase type 4 family.</text>
</comment>
<dbReference type="Pfam" id="PF01565">
    <property type="entry name" value="FAD_binding_4"/>
    <property type="match status" value="1"/>
</dbReference>
<sequence length="442" mass="48290">MLLQNEDVINYNVDWLRRFRGNSRLVLRPKTTEHISKILKYCNERRLAVVPQGGNTGLVGGSVPLFDEIILSTQLMNEIINFDCNSGVLTCQSGCVLENLSANVSEHGYMMPLDLGSKGSCNIGGNISTNAGGIRLIRFGSLHGSTLGLEAVTADGSVIDCLTSMRKDNVGYHLKHLFIGSEGTLGIVTKVSILCPKAPSSVNLALLGCSNFDDVLKILALTKSNLGEILSAFEFLDAVSMRCSERYLSQKCPIQSAPFYVLIETSGSNDDHDQEKLGGLLEAVSSSGLIVDGTLATDLSKISTLWKLRESITLGLLEDGFCYKYDVSLPLSSFYDIVTLMEDKLKELPYLKVCGYGHVADGNLHFNVTSRIYDERISGTIEKELYKFVASAGGSISAEHGVGQFKRDHMTDVKSPEVLSLMRNIKSIMDPHCILNPYKVIP</sequence>
<keyword evidence="5" id="KW-0560">Oxidoreductase</keyword>
<gene>
    <name evidence="12" type="primary">20213619</name>
    <name evidence="11" type="ORF">HELRODRAFT_64272</name>
</gene>
<dbReference type="InterPro" id="IPR016171">
    <property type="entry name" value="Vanillyl_alc_oxidase_C-sub2"/>
</dbReference>
<proteinExistence type="inferred from homology"/>
<dbReference type="InterPro" id="IPR036318">
    <property type="entry name" value="FAD-bd_PCMH-like_sf"/>
</dbReference>
<evidence type="ECO:0000256" key="4">
    <source>
        <dbReference type="ARBA" id="ARBA00022827"/>
    </source>
</evidence>
<dbReference type="AlphaFoldDB" id="T1FXS1"/>
<dbReference type="Proteomes" id="UP000015101">
    <property type="component" value="Unassembled WGS sequence"/>
</dbReference>
<dbReference type="InParanoid" id="T1FXS1"/>
<dbReference type="Pfam" id="PF02913">
    <property type="entry name" value="FAD-oxidase_C"/>
    <property type="match status" value="1"/>
</dbReference>
<dbReference type="STRING" id="6412.T1FXS1"/>
<dbReference type="FunFam" id="3.30.465.10:FF:000001">
    <property type="entry name" value="D-2-hydroxyglutarate dehydrogenase, mitochondrial"/>
    <property type="match status" value="1"/>
</dbReference>
<keyword evidence="13" id="KW-1185">Reference proteome</keyword>
<dbReference type="OrthoDB" id="5332616at2759"/>
<dbReference type="InterPro" id="IPR004113">
    <property type="entry name" value="FAD-bd_oxidored_4_C"/>
</dbReference>
<dbReference type="InterPro" id="IPR016167">
    <property type="entry name" value="FAD-bd_PCMH_sub1"/>
</dbReference>
<evidence type="ECO:0000256" key="3">
    <source>
        <dbReference type="ARBA" id="ARBA00022630"/>
    </source>
</evidence>
<organism evidence="12 13">
    <name type="scientific">Helobdella robusta</name>
    <name type="common">Californian leech</name>
    <dbReference type="NCBI Taxonomy" id="6412"/>
    <lineage>
        <taxon>Eukaryota</taxon>
        <taxon>Metazoa</taxon>
        <taxon>Spiralia</taxon>
        <taxon>Lophotrochozoa</taxon>
        <taxon>Annelida</taxon>
        <taxon>Clitellata</taxon>
        <taxon>Hirudinea</taxon>
        <taxon>Rhynchobdellida</taxon>
        <taxon>Glossiphoniidae</taxon>
        <taxon>Helobdella</taxon>
    </lineage>
</organism>
<dbReference type="CTD" id="20213619"/>
<evidence type="ECO:0000256" key="2">
    <source>
        <dbReference type="ARBA" id="ARBA00008000"/>
    </source>
</evidence>
<evidence type="ECO:0000256" key="7">
    <source>
        <dbReference type="ARBA" id="ARBA00039639"/>
    </source>
</evidence>
<reference evidence="13" key="1">
    <citation type="submission" date="2012-12" db="EMBL/GenBank/DDBJ databases">
        <authorList>
            <person name="Hellsten U."/>
            <person name="Grimwood J."/>
            <person name="Chapman J.A."/>
            <person name="Shapiro H."/>
            <person name="Aerts A."/>
            <person name="Otillar R.P."/>
            <person name="Terry A.Y."/>
            <person name="Boore J.L."/>
            <person name="Simakov O."/>
            <person name="Marletaz F."/>
            <person name="Cho S.-J."/>
            <person name="Edsinger-Gonzales E."/>
            <person name="Havlak P."/>
            <person name="Kuo D.-H."/>
            <person name="Larsson T."/>
            <person name="Lv J."/>
            <person name="Arendt D."/>
            <person name="Savage R."/>
            <person name="Osoegawa K."/>
            <person name="de Jong P."/>
            <person name="Lindberg D.R."/>
            <person name="Seaver E.C."/>
            <person name="Weisblat D.A."/>
            <person name="Putnam N.H."/>
            <person name="Grigoriev I.V."/>
            <person name="Rokhsar D.S."/>
        </authorList>
    </citation>
    <scope>NUCLEOTIDE SEQUENCE</scope>
</reference>
<evidence type="ECO:0000256" key="6">
    <source>
        <dbReference type="ARBA" id="ARBA00039003"/>
    </source>
</evidence>
<evidence type="ECO:0000256" key="9">
    <source>
        <dbReference type="ARBA" id="ARBA00049267"/>
    </source>
</evidence>
<dbReference type="EMBL" id="AMQM01000656">
    <property type="status" value="NOT_ANNOTATED_CDS"/>
    <property type="molecule type" value="Genomic_DNA"/>
</dbReference>
<dbReference type="Gene3D" id="3.30.43.10">
    <property type="entry name" value="Uridine Diphospho-n-acetylenolpyruvylglucosamine Reductase, domain 2"/>
    <property type="match status" value="1"/>
</dbReference>
<dbReference type="PROSITE" id="PS51387">
    <property type="entry name" value="FAD_PCMH"/>
    <property type="match status" value="1"/>
</dbReference>
<dbReference type="GO" id="GO:0005739">
    <property type="term" value="C:mitochondrion"/>
    <property type="evidence" value="ECO:0000318"/>
    <property type="project" value="GO_Central"/>
</dbReference>
<dbReference type="OMA" id="YNEDWMR"/>
<name>T1FXS1_HELRO</name>
<dbReference type="FunFam" id="3.30.43.10:FF:000011">
    <property type="entry name" value="D-lactate dehydrogenase (Cytochrome)"/>
    <property type="match status" value="1"/>
</dbReference>
<dbReference type="Gene3D" id="3.30.70.2740">
    <property type="match status" value="1"/>
</dbReference>
<dbReference type="EC" id="1.1.99.39" evidence="6"/>
<evidence type="ECO:0000256" key="8">
    <source>
        <dbReference type="ARBA" id="ARBA00045410"/>
    </source>
</evidence>
<evidence type="ECO:0000256" key="5">
    <source>
        <dbReference type="ARBA" id="ARBA00023002"/>
    </source>
</evidence>
<reference evidence="11 13" key="2">
    <citation type="journal article" date="2013" name="Nature">
        <title>Insights into bilaterian evolution from three spiralian genomes.</title>
        <authorList>
            <person name="Simakov O."/>
            <person name="Marletaz F."/>
            <person name="Cho S.J."/>
            <person name="Edsinger-Gonzales E."/>
            <person name="Havlak P."/>
            <person name="Hellsten U."/>
            <person name="Kuo D.H."/>
            <person name="Larsson T."/>
            <person name="Lv J."/>
            <person name="Arendt D."/>
            <person name="Savage R."/>
            <person name="Osoegawa K."/>
            <person name="de Jong P."/>
            <person name="Grimwood J."/>
            <person name="Chapman J.A."/>
            <person name="Shapiro H."/>
            <person name="Aerts A."/>
            <person name="Otillar R.P."/>
            <person name="Terry A.Y."/>
            <person name="Boore J.L."/>
            <person name="Grigoriev I.V."/>
            <person name="Lindberg D.R."/>
            <person name="Seaver E.C."/>
            <person name="Weisblat D.A."/>
            <person name="Putnam N.H."/>
            <person name="Rokhsar D.S."/>
        </authorList>
    </citation>
    <scope>NUCLEOTIDE SEQUENCE</scope>
</reference>
<dbReference type="InterPro" id="IPR016166">
    <property type="entry name" value="FAD-bd_PCMH"/>
</dbReference>
<dbReference type="EnsemblMetazoa" id="HelroT64272">
    <property type="protein sequence ID" value="HelroP64272"/>
    <property type="gene ID" value="HelroG64272"/>
</dbReference>
<evidence type="ECO:0000313" key="13">
    <source>
        <dbReference type="Proteomes" id="UP000015101"/>
    </source>
</evidence>
<dbReference type="GeneID" id="20213619"/>
<dbReference type="GO" id="GO:0051990">
    <property type="term" value="F:(R)-2-hydroxyglutarate dehydrogenase activity"/>
    <property type="evidence" value="ECO:0007669"/>
    <property type="project" value="UniProtKB-EC"/>
</dbReference>
<dbReference type="Gene3D" id="3.30.70.2190">
    <property type="match status" value="1"/>
</dbReference>
<dbReference type="InterPro" id="IPR051264">
    <property type="entry name" value="FAD-oxidored/transferase_4"/>
</dbReference>
<evidence type="ECO:0000313" key="11">
    <source>
        <dbReference type="EMBL" id="ESO06630.1"/>
    </source>
</evidence>
<comment type="function">
    <text evidence="8">Catalyzes the oxidation of D-2-hydroxyglutarate (D-2-HG) to alpha-ketoglutarate. Also catalyzes the oxidation of other D-2-hydroxyacids, such as D-malate (D-MAL) and D-lactate (D-LAC). Exhibits high activities towards D-2-HG and D-MAL but a very weak activity towards D-LAC.</text>
</comment>
<keyword evidence="4" id="KW-0274">FAD</keyword>
<comment type="catalytic activity">
    <reaction evidence="9">
        <text>(R)-malate + A = oxaloacetate + AH2</text>
        <dbReference type="Rhea" id="RHEA:67460"/>
        <dbReference type="ChEBI" id="CHEBI:13193"/>
        <dbReference type="ChEBI" id="CHEBI:15588"/>
        <dbReference type="ChEBI" id="CHEBI:16452"/>
        <dbReference type="ChEBI" id="CHEBI:17499"/>
    </reaction>
    <physiologicalReaction direction="left-to-right" evidence="9">
        <dbReference type="Rhea" id="RHEA:67461"/>
    </physiologicalReaction>
</comment>
<protein>
    <recommendedName>
        <fullName evidence="7">D-2-hydroxyglutarate dehydrogenase, mitochondrial</fullName>
        <ecNumber evidence="6">1.1.99.39</ecNumber>
    </recommendedName>
</protein>
<dbReference type="InterPro" id="IPR016169">
    <property type="entry name" value="FAD-bd_PCMH_sub2"/>
</dbReference>
<dbReference type="Gene3D" id="3.30.465.10">
    <property type="match status" value="1"/>
</dbReference>
<dbReference type="HOGENOM" id="CLU_017779_4_1_1"/>
<feature type="domain" description="FAD-binding PCMH-type" evidence="10">
    <location>
        <begin position="19"/>
        <end position="198"/>
    </location>
</feature>
<dbReference type="InterPro" id="IPR016164">
    <property type="entry name" value="FAD-linked_Oxase-like_C"/>
</dbReference>
<evidence type="ECO:0000313" key="12">
    <source>
        <dbReference type="EnsemblMetazoa" id="HelroP64272"/>
    </source>
</evidence>
<accession>T1FXS1</accession>
<dbReference type="EMBL" id="KB096324">
    <property type="protein sequence ID" value="ESO06630.1"/>
    <property type="molecule type" value="Genomic_DNA"/>
</dbReference>
<reference evidence="12" key="3">
    <citation type="submission" date="2015-06" db="UniProtKB">
        <authorList>
            <consortium name="EnsemblMetazoa"/>
        </authorList>
    </citation>
    <scope>IDENTIFICATION</scope>
</reference>
<dbReference type="GO" id="GO:0071949">
    <property type="term" value="F:FAD binding"/>
    <property type="evidence" value="ECO:0007669"/>
    <property type="project" value="InterPro"/>
</dbReference>
<keyword evidence="3" id="KW-0285">Flavoprotein</keyword>
<dbReference type="Gene3D" id="1.10.45.10">
    <property type="entry name" value="Vanillyl-alcohol Oxidase, Chain A, domain 4"/>
    <property type="match status" value="1"/>
</dbReference>
<comment type="cofactor">
    <cofactor evidence="1">
        <name>FAD</name>
        <dbReference type="ChEBI" id="CHEBI:57692"/>
    </cofactor>
</comment>
<dbReference type="PANTHER" id="PTHR43716:SF1">
    <property type="entry name" value="D-2-HYDROXYGLUTARATE DEHYDROGENASE, MITOCHONDRIAL"/>
    <property type="match status" value="1"/>
</dbReference>
<dbReference type="RefSeq" id="XP_009015998.1">
    <property type="nucleotide sequence ID" value="XM_009017750.1"/>
</dbReference>
<dbReference type="FunFam" id="1.10.45.10:FF:000001">
    <property type="entry name" value="D-lactate dehydrogenase mitochondrial"/>
    <property type="match status" value="1"/>
</dbReference>
<dbReference type="SUPFAM" id="SSF56176">
    <property type="entry name" value="FAD-binding/transporter-associated domain-like"/>
    <property type="match status" value="1"/>
</dbReference>
<dbReference type="SUPFAM" id="SSF55103">
    <property type="entry name" value="FAD-linked oxidases, C-terminal domain"/>
    <property type="match status" value="1"/>
</dbReference>
<evidence type="ECO:0000256" key="1">
    <source>
        <dbReference type="ARBA" id="ARBA00001974"/>
    </source>
</evidence>
<dbReference type="InterPro" id="IPR006094">
    <property type="entry name" value="Oxid_FAD_bind_N"/>
</dbReference>
<dbReference type="FunCoup" id="T1FXS1">
    <property type="interactions" value="653"/>
</dbReference>
<dbReference type="PANTHER" id="PTHR43716">
    <property type="entry name" value="D-2-HYDROXYGLUTARATE DEHYDROGENASE, MITOCHONDRIAL"/>
    <property type="match status" value="1"/>
</dbReference>
<dbReference type="KEGG" id="hro:HELRODRAFT_64272"/>
<dbReference type="eggNOG" id="KOG1232">
    <property type="taxonomic scope" value="Eukaryota"/>
</dbReference>
<evidence type="ECO:0000259" key="10">
    <source>
        <dbReference type="PROSITE" id="PS51387"/>
    </source>
</evidence>